<accession>A0A9P1J0K3</accession>
<dbReference type="InterPro" id="IPR002048">
    <property type="entry name" value="EF_hand_dom"/>
</dbReference>
<evidence type="ECO:0000313" key="6">
    <source>
        <dbReference type="Proteomes" id="UP001152747"/>
    </source>
</evidence>
<dbReference type="PANTHER" id="PTHR23055">
    <property type="entry name" value="CALCIUM BINDING PROTEINS"/>
    <property type="match status" value="1"/>
</dbReference>
<dbReference type="PANTHER" id="PTHR23055:SF167">
    <property type="entry name" value="EF-HAND DOMAIN-CONTAINING PROTEIN"/>
    <property type="match status" value="1"/>
</dbReference>
<protein>
    <recommendedName>
        <fullName evidence="4">EF-hand domain-containing protein</fullName>
    </recommendedName>
</protein>
<feature type="domain" description="EF-hand" evidence="4">
    <location>
        <begin position="79"/>
        <end position="114"/>
    </location>
</feature>
<comment type="caution">
    <text evidence="5">The sequence shown here is derived from an EMBL/GenBank/DDBJ whole genome shotgun (WGS) entry which is preliminary data.</text>
</comment>
<keyword evidence="1" id="KW-0479">Metal-binding</keyword>
<keyword evidence="2" id="KW-0677">Repeat</keyword>
<sequence>MAVTPEDPFIYFTLEEELDTQPAVERHKPPSIDVLFEKTKFSRSEIQYLYRTFKEVWPNGTVELVQFQSIYADIFPEGNSKPYAELVFRNIDQSRTGSITFLDFVTSFSKIAKGTLEEKLDWIFSLYDSNCVGYIGYQDIYNVVKSMYQLVDATLKPAVIATICRQHVKIVFKNLQIQQGGRVSRQEFFEKCQQNSEIMESFSMFGTLMKMQ</sequence>
<dbReference type="PROSITE" id="PS00018">
    <property type="entry name" value="EF_HAND_1"/>
    <property type="match status" value="1"/>
</dbReference>
<dbReference type="InterPro" id="IPR018247">
    <property type="entry name" value="EF_Hand_1_Ca_BS"/>
</dbReference>
<dbReference type="SUPFAM" id="SSF47473">
    <property type="entry name" value="EF-hand"/>
    <property type="match status" value="1"/>
</dbReference>
<proteinExistence type="predicted"/>
<evidence type="ECO:0000256" key="3">
    <source>
        <dbReference type="ARBA" id="ARBA00022837"/>
    </source>
</evidence>
<dbReference type="Proteomes" id="UP001152747">
    <property type="component" value="Unassembled WGS sequence"/>
</dbReference>
<evidence type="ECO:0000313" key="5">
    <source>
        <dbReference type="EMBL" id="CAI5454683.1"/>
    </source>
</evidence>
<keyword evidence="3" id="KW-0106">Calcium</keyword>
<dbReference type="AlphaFoldDB" id="A0A9P1J0K3"/>
<dbReference type="EMBL" id="CANHGI010000006">
    <property type="protein sequence ID" value="CAI5454683.1"/>
    <property type="molecule type" value="Genomic_DNA"/>
</dbReference>
<feature type="domain" description="EF-hand" evidence="4">
    <location>
        <begin position="115"/>
        <end position="150"/>
    </location>
</feature>
<dbReference type="InterPro" id="IPR028846">
    <property type="entry name" value="Recoverin"/>
</dbReference>
<dbReference type="PRINTS" id="PR00450">
    <property type="entry name" value="RECOVERIN"/>
</dbReference>
<reference evidence="5" key="1">
    <citation type="submission" date="2022-11" db="EMBL/GenBank/DDBJ databases">
        <authorList>
            <person name="Kikuchi T."/>
        </authorList>
    </citation>
    <scope>NUCLEOTIDE SEQUENCE</scope>
    <source>
        <strain evidence="5">PS1010</strain>
    </source>
</reference>
<keyword evidence="6" id="KW-1185">Reference proteome</keyword>
<evidence type="ECO:0000259" key="4">
    <source>
        <dbReference type="PROSITE" id="PS50222"/>
    </source>
</evidence>
<organism evidence="5 6">
    <name type="scientific">Caenorhabditis angaria</name>
    <dbReference type="NCBI Taxonomy" id="860376"/>
    <lineage>
        <taxon>Eukaryota</taxon>
        <taxon>Metazoa</taxon>
        <taxon>Ecdysozoa</taxon>
        <taxon>Nematoda</taxon>
        <taxon>Chromadorea</taxon>
        <taxon>Rhabditida</taxon>
        <taxon>Rhabditina</taxon>
        <taxon>Rhabditomorpha</taxon>
        <taxon>Rhabditoidea</taxon>
        <taxon>Rhabditidae</taxon>
        <taxon>Peloderinae</taxon>
        <taxon>Caenorhabditis</taxon>
    </lineage>
</organism>
<dbReference type="OrthoDB" id="191686at2759"/>
<evidence type="ECO:0000256" key="1">
    <source>
        <dbReference type="ARBA" id="ARBA00022723"/>
    </source>
</evidence>
<evidence type="ECO:0000256" key="2">
    <source>
        <dbReference type="ARBA" id="ARBA00022737"/>
    </source>
</evidence>
<dbReference type="GO" id="GO:0005509">
    <property type="term" value="F:calcium ion binding"/>
    <property type="evidence" value="ECO:0007669"/>
    <property type="project" value="InterPro"/>
</dbReference>
<gene>
    <name evidence="5" type="ORF">CAMP_LOCUS17320</name>
</gene>
<dbReference type="Pfam" id="PF13499">
    <property type="entry name" value="EF-hand_7"/>
    <property type="match status" value="1"/>
</dbReference>
<dbReference type="PROSITE" id="PS50222">
    <property type="entry name" value="EF_HAND_2"/>
    <property type="match status" value="2"/>
</dbReference>
<dbReference type="InterPro" id="IPR011992">
    <property type="entry name" value="EF-hand-dom_pair"/>
</dbReference>
<name>A0A9P1J0K3_9PELO</name>
<dbReference type="Gene3D" id="1.10.238.10">
    <property type="entry name" value="EF-hand"/>
    <property type="match status" value="1"/>
</dbReference>